<sequence length="129" mass="14568">MVIGKNGAKATHQDYAPLVEDHTLPPAEDHPHWLVIYRTQPDCTQGLRTNGNARNGAQSFSRFFARCKICGGEDRWGVLNPKWFLPGRAAIYGPEQDERIYMNSLKTDNLNGGPRLQRERQAQTTTTTE</sequence>
<dbReference type="EMBL" id="LAZR01045525">
    <property type="protein sequence ID" value="KKK98668.1"/>
    <property type="molecule type" value="Genomic_DNA"/>
</dbReference>
<evidence type="ECO:0000313" key="2">
    <source>
        <dbReference type="EMBL" id="KKK98668.1"/>
    </source>
</evidence>
<accession>A0A0F8ZXT2</accession>
<feature type="region of interest" description="Disordered" evidence="1">
    <location>
        <begin position="105"/>
        <end position="129"/>
    </location>
</feature>
<reference evidence="2" key="1">
    <citation type="journal article" date="2015" name="Nature">
        <title>Complex archaea that bridge the gap between prokaryotes and eukaryotes.</title>
        <authorList>
            <person name="Spang A."/>
            <person name="Saw J.H."/>
            <person name="Jorgensen S.L."/>
            <person name="Zaremba-Niedzwiedzka K."/>
            <person name="Martijn J."/>
            <person name="Lind A.E."/>
            <person name="van Eijk R."/>
            <person name="Schleper C."/>
            <person name="Guy L."/>
            <person name="Ettema T.J."/>
        </authorList>
    </citation>
    <scope>NUCLEOTIDE SEQUENCE</scope>
</reference>
<gene>
    <name evidence="2" type="ORF">LCGC14_2640460</name>
</gene>
<name>A0A0F8ZXT2_9ZZZZ</name>
<protein>
    <submittedName>
        <fullName evidence="2">Uncharacterized protein</fullName>
    </submittedName>
</protein>
<comment type="caution">
    <text evidence="2">The sequence shown here is derived from an EMBL/GenBank/DDBJ whole genome shotgun (WGS) entry which is preliminary data.</text>
</comment>
<evidence type="ECO:0000256" key="1">
    <source>
        <dbReference type="SAM" id="MobiDB-lite"/>
    </source>
</evidence>
<dbReference type="AlphaFoldDB" id="A0A0F8ZXT2"/>
<proteinExistence type="predicted"/>
<organism evidence="2">
    <name type="scientific">marine sediment metagenome</name>
    <dbReference type="NCBI Taxonomy" id="412755"/>
    <lineage>
        <taxon>unclassified sequences</taxon>
        <taxon>metagenomes</taxon>
        <taxon>ecological metagenomes</taxon>
    </lineage>
</organism>